<dbReference type="EMBL" id="MFBO01000008">
    <property type="protein sequence ID" value="OGD98539.1"/>
    <property type="molecule type" value="Genomic_DNA"/>
</dbReference>
<evidence type="ECO:0000313" key="2">
    <source>
        <dbReference type="Proteomes" id="UP000176740"/>
    </source>
</evidence>
<dbReference type="Proteomes" id="UP000176740">
    <property type="component" value="Unassembled WGS sequence"/>
</dbReference>
<gene>
    <name evidence="1" type="ORF">A3A49_01975</name>
</gene>
<name>A0A1F5H393_9BACT</name>
<comment type="caution">
    <text evidence="1">The sequence shown here is derived from an EMBL/GenBank/DDBJ whole genome shotgun (WGS) entry which is preliminary data.</text>
</comment>
<accession>A0A1F5H393</accession>
<organism evidence="1 2">
    <name type="scientific">Candidatus Curtissbacteria bacterium RIFCSPLOWO2_01_FULL_38_11b</name>
    <dbReference type="NCBI Taxonomy" id="1797725"/>
    <lineage>
        <taxon>Bacteria</taxon>
        <taxon>Candidatus Curtissiibacteriota</taxon>
    </lineage>
</organism>
<proteinExistence type="predicted"/>
<reference evidence="1 2" key="1">
    <citation type="journal article" date="2016" name="Nat. Commun.">
        <title>Thousands of microbial genomes shed light on interconnected biogeochemical processes in an aquifer system.</title>
        <authorList>
            <person name="Anantharaman K."/>
            <person name="Brown C.T."/>
            <person name="Hug L.A."/>
            <person name="Sharon I."/>
            <person name="Castelle C.J."/>
            <person name="Probst A.J."/>
            <person name="Thomas B.C."/>
            <person name="Singh A."/>
            <person name="Wilkins M.J."/>
            <person name="Karaoz U."/>
            <person name="Brodie E.L."/>
            <person name="Williams K.H."/>
            <person name="Hubbard S.S."/>
            <person name="Banfield J.F."/>
        </authorList>
    </citation>
    <scope>NUCLEOTIDE SEQUENCE [LARGE SCALE GENOMIC DNA]</scope>
</reference>
<protein>
    <submittedName>
        <fullName evidence="1">Uncharacterized protein</fullName>
    </submittedName>
</protein>
<sequence length="130" mass="15434">MPKRIRTQEFVEKYRDSYKRIVPVESPAIKNKIYFNMYGFKHLVFKGKHRRESKAILNRLVLVPLIVPVIRNCDEALEIRIRKEIIDGKKVTVTYHALESHVGKDSVRVRVITRKVGKKGRHYFHSVMKY</sequence>
<dbReference type="AlphaFoldDB" id="A0A1F5H393"/>
<evidence type="ECO:0000313" key="1">
    <source>
        <dbReference type="EMBL" id="OGD98539.1"/>
    </source>
</evidence>